<dbReference type="GO" id="GO:0003677">
    <property type="term" value="F:DNA binding"/>
    <property type="evidence" value="ECO:0007669"/>
    <property type="project" value="InterPro"/>
</dbReference>
<organism evidence="10 11">
    <name type="scientific">Hymenobacter edaphi</name>
    <dbReference type="NCBI Taxonomy" id="2211146"/>
    <lineage>
        <taxon>Bacteria</taxon>
        <taxon>Pseudomonadati</taxon>
        <taxon>Bacteroidota</taxon>
        <taxon>Cytophagia</taxon>
        <taxon>Cytophagales</taxon>
        <taxon>Hymenobacteraceae</taxon>
        <taxon>Hymenobacter</taxon>
    </lineage>
</organism>
<dbReference type="Pfam" id="PF06144">
    <property type="entry name" value="DNA_pol3_delta"/>
    <property type="match status" value="1"/>
</dbReference>
<evidence type="ECO:0000313" key="10">
    <source>
        <dbReference type="EMBL" id="RAK70041.1"/>
    </source>
</evidence>
<dbReference type="PANTHER" id="PTHR34388:SF1">
    <property type="entry name" value="DNA POLYMERASE III SUBUNIT DELTA"/>
    <property type="match status" value="1"/>
</dbReference>
<evidence type="ECO:0000313" key="11">
    <source>
        <dbReference type="Proteomes" id="UP000248553"/>
    </source>
</evidence>
<dbReference type="GO" id="GO:0006261">
    <property type="term" value="P:DNA-templated DNA replication"/>
    <property type="evidence" value="ECO:0007669"/>
    <property type="project" value="TreeGrafter"/>
</dbReference>
<dbReference type="PANTHER" id="PTHR34388">
    <property type="entry name" value="DNA POLYMERASE III SUBUNIT DELTA"/>
    <property type="match status" value="1"/>
</dbReference>
<comment type="similarity">
    <text evidence="7">Belongs to the DNA polymerase HolA subunit family.</text>
</comment>
<sequence>MPALSADQIMPQLQKGQFQPVYFLQGEEPYYIDLVSDFIEKNALSEQDKGFNQVVLYGKDTDIATVLGQARRFPMMAERTVVIVKEAQNLPGLEGEAGQTMLEAYLKNPLPSTVLVFAHKHKTLDGRKKLGKLMAEHAVLLTSDKLRDYQVPQWLQATMRQRQRPIHDEAVQLLSEYIGADLGRLLGEIQKIELNLQPGQPIDAATVQRMVGISKDYNIFELQKALIMRDILKANRIIQHFALNPKDNPLIPNLTLLFNFFLRLLQLHTLPNPSPADWKRIGVANPYAQKEYQQALKVFPYPRTRDIIRLIRRADLQSKGVEAGSMSEADILQELVFMVLHPQVPVAAVLG</sequence>
<evidence type="ECO:0000259" key="9">
    <source>
        <dbReference type="Pfam" id="PF06144"/>
    </source>
</evidence>
<dbReference type="NCBIfam" id="TIGR01128">
    <property type="entry name" value="holA"/>
    <property type="match status" value="1"/>
</dbReference>
<dbReference type="OrthoDB" id="1172326at2"/>
<keyword evidence="4 10" id="KW-0548">Nucleotidyltransferase</keyword>
<evidence type="ECO:0000256" key="5">
    <source>
        <dbReference type="ARBA" id="ARBA00022705"/>
    </source>
</evidence>
<accession>A0A328BU38</accession>
<dbReference type="Gene3D" id="1.10.8.60">
    <property type="match status" value="1"/>
</dbReference>
<dbReference type="SUPFAM" id="SSF52540">
    <property type="entry name" value="P-loop containing nucleoside triphosphate hydrolases"/>
    <property type="match status" value="1"/>
</dbReference>
<evidence type="ECO:0000256" key="3">
    <source>
        <dbReference type="ARBA" id="ARBA00022679"/>
    </source>
</evidence>
<dbReference type="InterPro" id="IPR005790">
    <property type="entry name" value="DNA_polIII_delta"/>
</dbReference>
<evidence type="ECO:0000256" key="7">
    <source>
        <dbReference type="ARBA" id="ARBA00034754"/>
    </source>
</evidence>
<feature type="domain" description="DNA polymerase III delta N-terminal" evidence="9">
    <location>
        <begin position="22"/>
        <end position="141"/>
    </location>
</feature>
<dbReference type="InterPro" id="IPR027417">
    <property type="entry name" value="P-loop_NTPase"/>
</dbReference>
<evidence type="ECO:0000256" key="1">
    <source>
        <dbReference type="ARBA" id="ARBA00012417"/>
    </source>
</evidence>
<dbReference type="Gene3D" id="3.40.50.300">
    <property type="entry name" value="P-loop containing nucleotide triphosphate hydrolases"/>
    <property type="match status" value="1"/>
</dbReference>
<gene>
    <name evidence="10" type="primary">holA</name>
    <name evidence="10" type="ORF">DLM85_04100</name>
</gene>
<dbReference type="GO" id="GO:0009360">
    <property type="term" value="C:DNA polymerase III complex"/>
    <property type="evidence" value="ECO:0007669"/>
    <property type="project" value="InterPro"/>
</dbReference>
<dbReference type="InterPro" id="IPR008921">
    <property type="entry name" value="DNA_pol3_clamp-load_cplx_C"/>
</dbReference>
<dbReference type="SUPFAM" id="SSF48019">
    <property type="entry name" value="post-AAA+ oligomerization domain-like"/>
    <property type="match status" value="1"/>
</dbReference>
<evidence type="ECO:0000256" key="6">
    <source>
        <dbReference type="ARBA" id="ARBA00022932"/>
    </source>
</evidence>
<dbReference type="EMBL" id="QHKM01000001">
    <property type="protein sequence ID" value="RAK70041.1"/>
    <property type="molecule type" value="Genomic_DNA"/>
</dbReference>
<reference evidence="11" key="1">
    <citation type="submission" date="2018-05" db="EMBL/GenBank/DDBJ databases">
        <authorList>
            <person name="Nie L."/>
        </authorList>
    </citation>
    <scope>NUCLEOTIDE SEQUENCE [LARGE SCALE GENOMIC DNA]</scope>
    <source>
        <strain evidence="11">NL</strain>
    </source>
</reference>
<keyword evidence="3 10" id="KW-0808">Transferase</keyword>
<protein>
    <recommendedName>
        <fullName evidence="2">DNA polymerase III subunit delta</fullName>
        <ecNumber evidence="1">2.7.7.7</ecNumber>
    </recommendedName>
</protein>
<comment type="catalytic activity">
    <reaction evidence="8">
        <text>DNA(n) + a 2'-deoxyribonucleoside 5'-triphosphate = DNA(n+1) + diphosphate</text>
        <dbReference type="Rhea" id="RHEA:22508"/>
        <dbReference type="Rhea" id="RHEA-COMP:17339"/>
        <dbReference type="Rhea" id="RHEA-COMP:17340"/>
        <dbReference type="ChEBI" id="CHEBI:33019"/>
        <dbReference type="ChEBI" id="CHEBI:61560"/>
        <dbReference type="ChEBI" id="CHEBI:173112"/>
        <dbReference type="EC" id="2.7.7.7"/>
    </reaction>
</comment>
<evidence type="ECO:0000256" key="8">
    <source>
        <dbReference type="ARBA" id="ARBA00049244"/>
    </source>
</evidence>
<name>A0A328BU38_9BACT</name>
<comment type="caution">
    <text evidence="10">The sequence shown here is derived from an EMBL/GenBank/DDBJ whole genome shotgun (WGS) entry which is preliminary data.</text>
</comment>
<dbReference type="InterPro" id="IPR010372">
    <property type="entry name" value="DNA_pol3_delta_N"/>
</dbReference>
<evidence type="ECO:0000256" key="4">
    <source>
        <dbReference type="ARBA" id="ARBA00022695"/>
    </source>
</evidence>
<dbReference type="Proteomes" id="UP000248553">
    <property type="component" value="Unassembled WGS sequence"/>
</dbReference>
<dbReference type="RefSeq" id="WP_111476775.1">
    <property type="nucleotide sequence ID" value="NZ_QHKM01000001.1"/>
</dbReference>
<proteinExistence type="inferred from homology"/>
<dbReference type="AlphaFoldDB" id="A0A328BU38"/>
<dbReference type="GO" id="GO:0003887">
    <property type="term" value="F:DNA-directed DNA polymerase activity"/>
    <property type="evidence" value="ECO:0007669"/>
    <property type="project" value="UniProtKB-KW"/>
</dbReference>
<keyword evidence="5" id="KW-0235">DNA replication</keyword>
<keyword evidence="11" id="KW-1185">Reference proteome</keyword>
<keyword evidence="6" id="KW-0239">DNA-directed DNA polymerase</keyword>
<evidence type="ECO:0000256" key="2">
    <source>
        <dbReference type="ARBA" id="ARBA00017703"/>
    </source>
</evidence>
<dbReference type="EC" id="2.7.7.7" evidence="1"/>
<dbReference type="Gene3D" id="1.20.272.10">
    <property type="match status" value="1"/>
</dbReference>